<feature type="binding site" evidence="12">
    <location>
        <position position="33"/>
    </location>
    <ligand>
        <name>[4Fe-4S] cluster</name>
        <dbReference type="ChEBI" id="CHEBI:49883"/>
        <label>1</label>
        <note>4Fe-4S-S-AdoMet</note>
    </ligand>
</feature>
<evidence type="ECO:0000256" key="3">
    <source>
        <dbReference type="ARBA" id="ARBA00022691"/>
    </source>
</evidence>
<feature type="binding site" evidence="12">
    <location>
        <begin position="268"/>
        <end position="270"/>
    </location>
    <ligand>
        <name>GTP</name>
        <dbReference type="ChEBI" id="CHEBI:37565"/>
    </ligand>
</feature>
<comment type="function">
    <text evidence="12">Catalyzes the cyclization of GTP to (8S)-3',8-cyclo-7,8-dihydroguanosine 5'-triphosphate.</text>
</comment>
<evidence type="ECO:0000256" key="4">
    <source>
        <dbReference type="ARBA" id="ARBA00022723"/>
    </source>
</evidence>
<feature type="binding site" evidence="12">
    <location>
        <position position="263"/>
    </location>
    <ligand>
        <name>[4Fe-4S] cluster</name>
        <dbReference type="ChEBI" id="CHEBI:49883"/>
        <label>2</label>
        <note>4Fe-4S-substrate</note>
    </ligand>
</feature>
<keyword evidence="9 12" id="KW-0501">Molybdenum cofactor biosynthesis</keyword>
<evidence type="ECO:0000256" key="8">
    <source>
        <dbReference type="ARBA" id="ARBA00023134"/>
    </source>
</evidence>
<proteinExistence type="inferred from homology"/>
<gene>
    <name evidence="12" type="primary">moaA</name>
    <name evidence="14" type="ORF">SAMN05444487_11489</name>
</gene>
<dbReference type="SFLD" id="SFLDG01383">
    <property type="entry name" value="cyclic_pyranopterin_phosphate"/>
    <property type="match status" value="1"/>
</dbReference>
<feature type="binding site" evidence="12">
    <location>
        <position position="26"/>
    </location>
    <ligand>
        <name>[4Fe-4S] cluster</name>
        <dbReference type="ChEBI" id="CHEBI:49883"/>
        <label>1</label>
        <note>4Fe-4S-S-AdoMet</note>
    </ligand>
</feature>
<dbReference type="SFLD" id="SFLDG01386">
    <property type="entry name" value="main_SPASM_domain-containing"/>
    <property type="match status" value="1"/>
</dbReference>
<dbReference type="GO" id="GO:0051539">
    <property type="term" value="F:4 iron, 4 sulfur cluster binding"/>
    <property type="evidence" value="ECO:0007669"/>
    <property type="project" value="UniProtKB-UniRule"/>
</dbReference>
<evidence type="ECO:0000313" key="15">
    <source>
        <dbReference type="Proteomes" id="UP000198534"/>
    </source>
</evidence>
<evidence type="ECO:0000256" key="12">
    <source>
        <dbReference type="HAMAP-Rule" id="MF_01225"/>
    </source>
</evidence>
<keyword evidence="3 12" id="KW-0949">S-adenosyl-L-methionine</keyword>
<feature type="binding site" evidence="12">
    <location>
        <position position="104"/>
    </location>
    <ligand>
        <name>GTP</name>
        <dbReference type="ChEBI" id="CHEBI:37565"/>
    </ligand>
</feature>
<dbReference type="InterPro" id="IPR040064">
    <property type="entry name" value="MoaA-like"/>
</dbReference>
<keyword evidence="10 12" id="KW-0456">Lyase</keyword>
<dbReference type="InterPro" id="IPR006638">
    <property type="entry name" value="Elp3/MiaA/NifB-like_rSAM"/>
</dbReference>
<dbReference type="GO" id="GO:1904047">
    <property type="term" value="F:S-adenosyl-L-methionine binding"/>
    <property type="evidence" value="ECO:0007669"/>
    <property type="project" value="UniProtKB-UniRule"/>
</dbReference>
<dbReference type="OrthoDB" id="9763993at2"/>
<keyword evidence="15" id="KW-1185">Reference proteome</keyword>
<keyword evidence="7 12" id="KW-0411">Iron-sulfur</keyword>
<dbReference type="CDD" id="cd01335">
    <property type="entry name" value="Radical_SAM"/>
    <property type="match status" value="1"/>
</dbReference>
<dbReference type="GO" id="GO:0046872">
    <property type="term" value="F:metal ion binding"/>
    <property type="evidence" value="ECO:0007669"/>
    <property type="project" value="UniProtKB-KW"/>
</dbReference>
<feature type="binding site" evidence="12">
    <location>
        <position position="165"/>
    </location>
    <ligand>
        <name>GTP</name>
        <dbReference type="ChEBI" id="CHEBI:37565"/>
    </ligand>
</feature>
<evidence type="ECO:0000256" key="5">
    <source>
        <dbReference type="ARBA" id="ARBA00022741"/>
    </source>
</evidence>
<sequence>MNGRVDWTDQLNRPLRDIRISVTDRCNFRCGYCMPAEVFGPDYAFLHNKELLTFTEILRLIRLFTGLGVEKVRLTGGEPLLRADLPDLIRGIREIDSVMDIALTTNASLLQGKAEELKKAGLDRVNVSLDALDEEVFRRMNGDRSDVNRVLTGIEAAAEVGLRVKVNMVVQKGINDHEVLPMAQYFKEKGHTLRFIEYMDVGNSNSWNRSDVVSKNKMVEQIGKEMPLIPMEASYFGEVASRYRYKGTDQEIGFISSVSEPFCGQCTRARLSAEGQLYTCLFASGGVDLRAPLRQGAEDDELLKIIRETWGERKDRYSEERGNHPSSYEKIEMSYIGG</sequence>
<dbReference type="InterPro" id="IPR058240">
    <property type="entry name" value="rSAM_sf"/>
</dbReference>
<dbReference type="EC" id="4.1.99.22" evidence="1 12"/>
<evidence type="ECO:0000256" key="6">
    <source>
        <dbReference type="ARBA" id="ARBA00023004"/>
    </source>
</evidence>
<dbReference type="InterPro" id="IPR050105">
    <property type="entry name" value="MoCo_biosynth_MoaA/MoaC"/>
</dbReference>
<dbReference type="InterPro" id="IPR013483">
    <property type="entry name" value="MoaA"/>
</dbReference>
<dbReference type="HAMAP" id="MF_01225_B">
    <property type="entry name" value="MoaA_B"/>
    <property type="match status" value="1"/>
</dbReference>
<feature type="domain" description="Radical SAM core" evidence="13">
    <location>
        <begin position="10"/>
        <end position="249"/>
    </location>
</feature>
<feature type="binding site" evidence="12">
    <location>
        <position position="266"/>
    </location>
    <ligand>
        <name>[4Fe-4S] cluster</name>
        <dbReference type="ChEBI" id="CHEBI:49883"/>
        <label>2</label>
        <note>4Fe-4S-substrate</note>
    </ligand>
</feature>
<dbReference type="GO" id="GO:0006777">
    <property type="term" value="P:Mo-molybdopterin cofactor biosynthetic process"/>
    <property type="evidence" value="ECO:0007669"/>
    <property type="project" value="UniProtKB-UniRule"/>
</dbReference>
<keyword evidence="4 12" id="KW-0479">Metal-binding</keyword>
<dbReference type="InterPro" id="IPR007197">
    <property type="entry name" value="rSAM"/>
</dbReference>
<dbReference type="PROSITE" id="PS01305">
    <property type="entry name" value="MOAA_NIFB_PQQE"/>
    <property type="match status" value="1"/>
</dbReference>
<dbReference type="NCBIfam" id="TIGR02666">
    <property type="entry name" value="moaA"/>
    <property type="match status" value="1"/>
</dbReference>
<dbReference type="GO" id="GO:0061798">
    <property type="term" value="F:GTP 3',8'-cyclase activity"/>
    <property type="evidence" value="ECO:0007669"/>
    <property type="project" value="UniProtKB-UniRule"/>
</dbReference>
<feature type="binding site" evidence="12">
    <location>
        <position position="77"/>
    </location>
    <ligand>
        <name>S-adenosyl-L-methionine</name>
        <dbReference type="ChEBI" id="CHEBI:59789"/>
    </ligand>
</feature>
<dbReference type="UniPathway" id="UPA00344"/>
<keyword evidence="5 12" id="KW-0547">Nucleotide-binding</keyword>
<comment type="similarity">
    <text evidence="12">Belongs to the radical SAM superfamily. MoaA family.</text>
</comment>
<dbReference type="NCBIfam" id="NF001199">
    <property type="entry name" value="PRK00164.2-1"/>
    <property type="match status" value="1"/>
</dbReference>
<reference evidence="14 15" key="1">
    <citation type="submission" date="2016-10" db="EMBL/GenBank/DDBJ databases">
        <authorList>
            <person name="de Groot N.N."/>
        </authorList>
    </citation>
    <scope>NUCLEOTIDE SEQUENCE [LARGE SCALE GENOMIC DNA]</scope>
    <source>
        <strain evidence="14 15">DSM 45610</strain>
    </source>
</reference>
<organism evidence="14 15">
    <name type="scientific">Marininema mesophilum</name>
    <dbReference type="NCBI Taxonomy" id="1048340"/>
    <lineage>
        <taxon>Bacteria</taxon>
        <taxon>Bacillati</taxon>
        <taxon>Bacillota</taxon>
        <taxon>Bacilli</taxon>
        <taxon>Bacillales</taxon>
        <taxon>Thermoactinomycetaceae</taxon>
        <taxon>Marininema</taxon>
    </lineage>
</organism>
<evidence type="ECO:0000256" key="1">
    <source>
        <dbReference type="ARBA" id="ARBA00012167"/>
    </source>
</evidence>
<dbReference type="PANTHER" id="PTHR22960:SF0">
    <property type="entry name" value="MOLYBDENUM COFACTOR BIOSYNTHESIS PROTEIN 1"/>
    <property type="match status" value="1"/>
</dbReference>
<comment type="cofactor">
    <cofactor evidence="12">
        <name>[4Fe-4S] cluster</name>
        <dbReference type="ChEBI" id="CHEBI:49883"/>
    </cofactor>
    <text evidence="12">Binds 2 [4Fe-4S] clusters. Binds 1 [4Fe-4S] cluster coordinated with 3 cysteines and an exchangeable S-adenosyl-L-methionine and 1 [4Fe-4S] cluster coordinated with 3 cysteines and the GTP-derived substrate.</text>
</comment>
<protein>
    <recommendedName>
        <fullName evidence="1 12">GTP 3',8-cyclase</fullName>
        <ecNumber evidence="1 12">4.1.99.22</ecNumber>
    </recommendedName>
    <alternativeName>
        <fullName evidence="12">Molybdenum cofactor biosynthesis protein A</fullName>
    </alternativeName>
</protein>
<comment type="pathway">
    <text evidence="12">Cofactor biosynthesis; molybdopterin biosynthesis.</text>
</comment>
<dbReference type="GO" id="GO:0061799">
    <property type="term" value="F:cyclic pyranopterin monophosphate synthase activity"/>
    <property type="evidence" value="ECO:0007669"/>
    <property type="project" value="TreeGrafter"/>
</dbReference>
<feature type="binding site" evidence="12">
    <location>
        <position position="128"/>
    </location>
    <ligand>
        <name>S-adenosyl-L-methionine</name>
        <dbReference type="ChEBI" id="CHEBI:59789"/>
    </ligand>
</feature>
<dbReference type="AlphaFoldDB" id="A0A1H3AX37"/>
<dbReference type="GO" id="GO:0005525">
    <property type="term" value="F:GTP binding"/>
    <property type="evidence" value="ECO:0007669"/>
    <property type="project" value="UniProtKB-UniRule"/>
</dbReference>
<dbReference type="Pfam" id="PF06463">
    <property type="entry name" value="Mob_synth_C"/>
    <property type="match status" value="1"/>
</dbReference>
<evidence type="ECO:0000256" key="11">
    <source>
        <dbReference type="ARBA" id="ARBA00048697"/>
    </source>
</evidence>
<evidence type="ECO:0000256" key="10">
    <source>
        <dbReference type="ARBA" id="ARBA00023239"/>
    </source>
</evidence>
<feature type="binding site" evidence="12">
    <location>
        <position position="199"/>
    </location>
    <ligand>
        <name>S-adenosyl-L-methionine</name>
        <dbReference type="ChEBI" id="CHEBI:59789"/>
    </ligand>
</feature>
<dbReference type="EMBL" id="FNNQ01000014">
    <property type="protein sequence ID" value="SDX34262.1"/>
    <property type="molecule type" value="Genomic_DNA"/>
</dbReference>
<dbReference type="SUPFAM" id="SSF102114">
    <property type="entry name" value="Radical SAM enzymes"/>
    <property type="match status" value="1"/>
</dbReference>
<keyword evidence="6 12" id="KW-0408">Iron</keyword>
<dbReference type="SFLD" id="SFLDG01067">
    <property type="entry name" value="SPASM/twitch_domain_containing"/>
    <property type="match status" value="1"/>
</dbReference>
<accession>A0A1H3AX37</accession>
<dbReference type="InterPro" id="IPR010505">
    <property type="entry name" value="MoaA_twitch"/>
</dbReference>
<evidence type="ECO:0000313" key="14">
    <source>
        <dbReference type="EMBL" id="SDX34262.1"/>
    </source>
</evidence>
<feature type="binding site" evidence="12">
    <location>
        <position position="19"/>
    </location>
    <ligand>
        <name>GTP</name>
        <dbReference type="ChEBI" id="CHEBI:37565"/>
    </ligand>
</feature>
<comment type="catalytic activity">
    <reaction evidence="11 12">
        <text>GTP + AH2 + S-adenosyl-L-methionine = (8S)-3',8-cyclo-7,8-dihydroguanosine 5'-triphosphate + 5'-deoxyadenosine + L-methionine + A + H(+)</text>
        <dbReference type="Rhea" id="RHEA:49576"/>
        <dbReference type="ChEBI" id="CHEBI:13193"/>
        <dbReference type="ChEBI" id="CHEBI:15378"/>
        <dbReference type="ChEBI" id="CHEBI:17319"/>
        <dbReference type="ChEBI" id="CHEBI:17499"/>
        <dbReference type="ChEBI" id="CHEBI:37565"/>
        <dbReference type="ChEBI" id="CHEBI:57844"/>
        <dbReference type="ChEBI" id="CHEBI:59789"/>
        <dbReference type="ChEBI" id="CHEBI:131766"/>
        <dbReference type="EC" id="4.1.99.22"/>
    </reaction>
</comment>
<dbReference type="SFLD" id="SFLDS00029">
    <property type="entry name" value="Radical_SAM"/>
    <property type="match status" value="1"/>
</dbReference>
<dbReference type="PANTHER" id="PTHR22960">
    <property type="entry name" value="MOLYBDOPTERIN COFACTOR SYNTHESIS PROTEIN A"/>
    <property type="match status" value="1"/>
</dbReference>
<feature type="binding site" evidence="12">
    <location>
        <position position="32"/>
    </location>
    <ligand>
        <name>S-adenosyl-L-methionine</name>
        <dbReference type="ChEBI" id="CHEBI:59789"/>
    </ligand>
</feature>
<dbReference type="RefSeq" id="WP_091741993.1">
    <property type="nucleotide sequence ID" value="NZ_FNNQ01000014.1"/>
</dbReference>
<dbReference type="InterPro" id="IPR013785">
    <property type="entry name" value="Aldolase_TIM"/>
</dbReference>
<evidence type="ECO:0000256" key="9">
    <source>
        <dbReference type="ARBA" id="ARBA00023150"/>
    </source>
</evidence>
<dbReference type="PROSITE" id="PS51918">
    <property type="entry name" value="RADICAL_SAM"/>
    <property type="match status" value="1"/>
</dbReference>
<name>A0A1H3AX37_9BACL</name>
<dbReference type="Pfam" id="PF04055">
    <property type="entry name" value="Radical_SAM"/>
    <property type="match status" value="1"/>
</dbReference>
<keyword evidence="8 12" id="KW-0342">GTP-binding</keyword>
<feature type="binding site" evidence="12">
    <location>
        <position position="280"/>
    </location>
    <ligand>
        <name>[4Fe-4S] cluster</name>
        <dbReference type="ChEBI" id="CHEBI:49883"/>
        <label>2</label>
        <note>4Fe-4S-substrate</note>
    </ligand>
</feature>
<dbReference type="SMART" id="SM00729">
    <property type="entry name" value="Elp3"/>
    <property type="match status" value="1"/>
</dbReference>
<keyword evidence="2 12" id="KW-0004">4Fe-4S</keyword>
<feature type="binding site" evidence="12">
    <location>
        <position position="30"/>
    </location>
    <ligand>
        <name>[4Fe-4S] cluster</name>
        <dbReference type="ChEBI" id="CHEBI:49883"/>
        <label>1</label>
        <note>4Fe-4S-S-AdoMet</note>
    </ligand>
</feature>
<dbReference type="InterPro" id="IPR000385">
    <property type="entry name" value="MoaA_NifB_PqqE_Fe-S-bd_CS"/>
</dbReference>
<dbReference type="Proteomes" id="UP000198534">
    <property type="component" value="Unassembled WGS sequence"/>
</dbReference>
<evidence type="ECO:0000256" key="2">
    <source>
        <dbReference type="ARBA" id="ARBA00022485"/>
    </source>
</evidence>
<comment type="subunit">
    <text evidence="12">Monomer and homodimer.</text>
</comment>
<feature type="binding site" evidence="12">
    <location>
        <position position="73"/>
    </location>
    <ligand>
        <name>GTP</name>
        <dbReference type="ChEBI" id="CHEBI:37565"/>
    </ligand>
</feature>
<evidence type="ECO:0000259" key="13">
    <source>
        <dbReference type="PROSITE" id="PS51918"/>
    </source>
</evidence>
<dbReference type="CDD" id="cd21117">
    <property type="entry name" value="Twitch_MoaA"/>
    <property type="match status" value="1"/>
</dbReference>
<dbReference type="Gene3D" id="3.20.20.70">
    <property type="entry name" value="Aldolase class I"/>
    <property type="match status" value="1"/>
</dbReference>
<dbReference type="STRING" id="1048340.SAMN05444487_11489"/>
<evidence type="ECO:0000256" key="7">
    <source>
        <dbReference type="ARBA" id="ARBA00023014"/>
    </source>
</evidence>